<evidence type="ECO:0000313" key="3">
    <source>
        <dbReference type="EMBL" id="AEW97310.1"/>
    </source>
</evidence>
<dbReference type="OrthoDB" id="4350493at2"/>
<dbReference type="GO" id="GO:0005829">
    <property type="term" value="C:cytosol"/>
    <property type="evidence" value="ECO:0007669"/>
    <property type="project" value="TreeGrafter"/>
</dbReference>
<dbReference type="RefSeq" id="WP_014145648.1">
    <property type="nucleotide sequence ID" value="NC_016111.1"/>
</dbReference>
<dbReference type="AlphaFoldDB" id="F8JZL0"/>
<keyword evidence="3" id="KW-0449">Lipoprotein</keyword>
<evidence type="ECO:0000256" key="1">
    <source>
        <dbReference type="SAM" id="MobiDB-lite"/>
    </source>
</evidence>
<protein>
    <submittedName>
        <fullName evidence="3">Lipoprotein</fullName>
    </submittedName>
</protein>
<accession>G8X0S1</accession>
<organism evidence="3 4">
    <name type="scientific">Streptantibioticus cattleyicolor (strain ATCC 35852 / DSM 46488 / JCM 4925 / NBRC 14057 / NRRL 8057)</name>
    <name type="common">Streptomyces cattleya</name>
    <dbReference type="NCBI Taxonomy" id="1003195"/>
    <lineage>
        <taxon>Bacteria</taxon>
        <taxon>Bacillati</taxon>
        <taxon>Actinomycetota</taxon>
        <taxon>Actinomycetes</taxon>
        <taxon>Kitasatosporales</taxon>
        <taxon>Streptomycetaceae</taxon>
        <taxon>Streptantibioticus</taxon>
    </lineage>
</organism>
<dbReference type="KEGG" id="scy:SCATT_49390"/>
<keyword evidence="4" id="KW-1185">Reference proteome</keyword>
<dbReference type="PANTHER" id="PTHR46832:SF1">
    <property type="entry name" value="5'-METHYLTHIOADENOSINE_S-ADENOSYLHOMOCYSTEINE NUCLEOSIDASE"/>
    <property type="match status" value="1"/>
</dbReference>
<dbReference type="GO" id="GO:0009116">
    <property type="term" value="P:nucleoside metabolic process"/>
    <property type="evidence" value="ECO:0007669"/>
    <property type="project" value="InterPro"/>
</dbReference>
<dbReference type="GO" id="GO:0008930">
    <property type="term" value="F:methylthioadenosine nucleosidase activity"/>
    <property type="evidence" value="ECO:0007669"/>
    <property type="project" value="TreeGrafter"/>
</dbReference>
<dbReference type="eggNOG" id="COG0775">
    <property type="taxonomic scope" value="Bacteria"/>
</dbReference>
<dbReference type="HOGENOM" id="CLU_108049_0_0_11"/>
<dbReference type="Pfam" id="PF01048">
    <property type="entry name" value="PNP_UDP_1"/>
    <property type="match status" value="1"/>
</dbReference>
<dbReference type="Gene3D" id="3.40.50.1580">
    <property type="entry name" value="Nucleoside phosphorylase domain"/>
    <property type="match status" value="2"/>
</dbReference>
<dbReference type="EMBL" id="CP003219">
    <property type="protein sequence ID" value="AEW97310.1"/>
    <property type="molecule type" value="Genomic_DNA"/>
</dbReference>
<name>F8JZL0_STREN</name>
<sequence length="221" mass="22692">MSGSRADPAHTGRRAALTPPAAPRTGPLLLVCALRIEQAALRRGDRSGAAGPVAVLRAGMGPRAARRSVDATLRDDAALRTAAVLATGFCAGLAPGVRPGDVVVDDRSTRATALAAALARLGVTVHTGRIAGSDHVVKGAERHALAAGGALAVDMESHAVRQAARAAGPRPVAVARVVVDTPEHELLRITTLRTGITAFKVLSSSFPAFLDWHRSTALPGR</sequence>
<feature type="domain" description="Nucleoside phosphorylase" evidence="2">
    <location>
        <begin position="113"/>
        <end position="182"/>
    </location>
</feature>
<proteinExistence type="predicted"/>
<reference evidence="4" key="1">
    <citation type="submission" date="2011-12" db="EMBL/GenBank/DDBJ databases">
        <title>Complete genome sequence of Streptomyces cattleya strain DSM 46488.</title>
        <authorList>
            <person name="Ou H.-Y."/>
            <person name="Li P."/>
            <person name="Zhao C."/>
            <person name="O'Hagan D."/>
            <person name="Deng Z."/>
        </authorList>
    </citation>
    <scope>NUCLEOTIDE SEQUENCE [LARGE SCALE GENOMIC DNA]</scope>
    <source>
        <strain evidence="4">ATCC 35852 / DSM 46488 / JCM 4925 / NBRC 14057 / NRRL 8057</strain>
    </source>
</reference>
<accession>F8JZL0</accession>
<dbReference type="GO" id="GO:0019284">
    <property type="term" value="P:L-methionine salvage from S-adenosylmethionine"/>
    <property type="evidence" value="ECO:0007669"/>
    <property type="project" value="TreeGrafter"/>
</dbReference>
<dbReference type="SUPFAM" id="SSF53167">
    <property type="entry name" value="Purine and uridine phosphorylases"/>
    <property type="match status" value="1"/>
</dbReference>
<dbReference type="KEGG" id="sct:SCAT_4944"/>
<dbReference type="Proteomes" id="UP000007842">
    <property type="component" value="Chromosome"/>
</dbReference>
<dbReference type="InterPro" id="IPR000845">
    <property type="entry name" value="Nucleoside_phosphorylase_d"/>
</dbReference>
<dbReference type="PANTHER" id="PTHR46832">
    <property type="entry name" value="5'-METHYLTHIOADENOSINE/S-ADENOSYLHOMOCYSTEINE NUCLEOSIDASE"/>
    <property type="match status" value="1"/>
</dbReference>
<dbReference type="InterPro" id="IPR035994">
    <property type="entry name" value="Nucleoside_phosphorylase_sf"/>
</dbReference>
<evidence type="ECO:0000259" key="2">
    <source>
        <dbReference type="Pfam" id="PF01048"/>
    </source>
</evidence>
<evidence type="ECO:0000313" key="4">
    <source>
        <dbReference type="Proteomes" id="UP000007842"/>
    </source>
</evidence>
<dbReference type="STRING" id="1003195.SCATT_49390"/>
<dbReference type="PATRIC" id="fig|1003195.11.peg.6373"/>
<feature type="region of interest" description="Disordered" evidence="1">
    <location>
        <begin position="1"/>
        <end position="21"/>
    </location>
</feature>
<gene>
    <name evidence="3" type="ordered locus">SCATT_49390</name>
</gene>
<dbReference type="GO" id="GO:0008782">
    <property type="term" value="F:adenosylhomocysteine nucleosidase activity"/>
    <property type="evidence" value="ECO:0007669"/>
    <property type="project" value="TreeGrafter"/>
</dbReference>